<sequence>MTQENDIRTALRELEAERPGVDAVRTGVHKGIERRARRRRTAVVAGSALTVAALAAGAVVLTTDREPSQRHAAPPTVTSTAGPGSAELAGVTVPASIFPLDPGDTGKGLRRNVFAGPGKLQLVYSGNPNGFMLTITPKRPDVRGLSVQPATIRERQATLATAANTPPRLMWQLGDGQWATVEATSADARAAERIRMTANGMVERPTRIESPVRVTLAPKGFFPSTMRREDPFGWDPNQGLWLCPPGGEGLDENSPKELAPCLSVTATPTKLLDSDRHAPPSSVSTSPGWPNVPPPGSTNTAKPPAPSAWGPLRKVDGAIVRLSQDGQSAAKVVDEERAIVVTVPSGQSISGDALLKIAASASVRS</sequence>
<keyword evidence="4" id="KW-1185">Reference proteome</keyword>
<proteinExistence type="predicted"/>
<keyword evidence="2" id="KW-0472">Membrane</keyword>
<evidence type="ECO:0000313" key="4">
    <source>
        <dbReference type="Proteomes" id="UP000294257"/>
    </source>
</evidence>
<keyword evidence="2" id="KW-1133">Transmembrane helix</keyword>
<name>A0A4Q7KXE5_9PSEU</name>
<dbReference type="Proteomes" id="UP000294257">
    <property type="component" value="Unassembled WGS sequence"/>
</dbReference>
<feature type="region of interest" description="Disordered" evidence="1">
    <location>
        <begin position="271"/>
        <end position="310"/>
    </location>
</feature>
<comment type="caution">
    <text evidence="3">The sequence shown here is derived from an EMBL/GenBank/DDBJ whole genome shotgun (WGS) entry which is preliminary data.</text>
</comment>
<evidence type="ECO:0000313" key="3">
    <source>
        <dbReference type="EMBL" id="RZS40980.1"/>
    </source>
</evidence>
<keyword evidence="2" id="KW-0812">Transmembrane</keyword>
<reference evidence="3 4" key="1">
    <citation type="submission" date="2019-02" db="EMBL/GenBank/DDBJ databases">
        <title>Genomic Encyclopedia of Type Strains, Phase IV (KMG-IV): sequencing the most valuable type-strain genomes for metagenomic binning, comparative biology and taxonomic classification.</title>
        <authorList>
            <person name="Goeker M."/>
        </authorList>
    </citation>
    <scope>NUCLEOTIDE SEQUENCE [LARGE SCALE GENOMIC DNA]</scope>
    <source>
        <strain evidence="3 4">DSM 101727</strain>
    </source>
</reference>
<feature type="transmembrane region" description="Helical" evidence="2">
    <location>
        <begin position="42"/>
        <end position="61"/>
    </location>
</feature>
<accession>A0A4Q7KXE5</accession>
<dbReference type="AlphaFoldDB" id="A0A4Q7KXE5"/>
<dbReference type="EMBL" id="SGWQ01000003">
    <property type="protein sequence ID" value="RZS40980.1"/>
    <property type="molecule type" value="Genomic_DNA"/>
</dbReference>
<dbReference type="RefSeq" id="WP_130343958.1">
    <property type="nucleotide sequence ID" value="NZ_SGWQ01000003.1"/>
</dbReference>
<evidence type="ECO:0000256" key="1">
    <source>
        <dbReference type="SAM" id="MobiDB-lite"/>
    </source>
</evidence>
<gene>
    <name evidence="3" type="ORF">EV193_103298</name>
</gene>
<organism evidence="3 4">
    <name type="scientific">Herbihabitans rhizosphaerae</name>
    <dbReference type="NCBI Taxonomy" id="1872711"/>
    <lineage>
        <taxon>Bacteria</taxon>
        <taxon>Bacillati</taxon>
        <taxon>Actinomycetota</taxon>
        <taxon>Actinomycetes</taxon>
        <taxon>Pseudonocardiales</taxon>
        <taxon>Pseudonocardiaceae</taxon>
        <taxon>Herbihabitans</taxon>
    </lineage>
</organism>
<protein>
    <submittedName>
        <fullName evidence="3">Uncharacterized protein</fullName>
    </submittedName>
</protein>
<feature type="region of interest" description="Disordered" evidence="1">
    <location>
        <begin position="64"/>
        <end position="83"/>
    </location>
</feature>
<evidence type="ECO:0000256" key="2">
    <source>
        <dbReference type="SAM" id="Phobius"/>
    </source>
</evidence>